<reference evidence="1" key="1">
    <citation type="submission" date="2020-04" db="EMBL/GenBank/DDBJ databases">
        <title>Deep metagenomics examines the oral microbiome during advanced dental caries in children, revealing novel taxa and co-occurrences with host molecules.</title>
        <authorList>
            <person name="Baker J.L."/>
            <person name="Morton J.T."/>
            <person name="Dinis M."/>
            <person name="Alvarez R."/>
            <person name="Tran N.C."/>
            <person name="Knight R."/>
            <person name="Edlund A."/>
        </authorList>
    </citation>
    <scope>NUCLEOTIDE SEQUENCE</scope>
    <source>
        <strain evidence="1">JCVI_34_bin.1</strain>
    </source>
</reference>
<protein>
    <submittedName>
        <fullName evidence="1">Uncharacterized protein</fullName>
    </submittedName>
</protein>
<name>A0A929RXG6_9BACT</name>
<accession>A0A929RXG6</accession>
<dbReference type="EMBL" id="JABZGR010000001">
    <property type="protein sequence ID" value="MBF0969499.1"/>
    <property type="molecule type" value="Genomic_DNA"/>
</dbReference>
<organism evidence="1 2">
    <name type="scientific">Alloprevotella tannerae</name>
    <dbReference type="NCBI Taxonomy" id="76122"/>
    <lineage>
        <taxon>Bacteria</taxon>
        <taxon>Pseudomonadati</taxon>
        <taxon>Bacteroidota</taxon>
        <taxon>Bacteroidia</taxon>
        <taxon>Bacteroidales</taxon>
        <taxon>Prevotellaceae</taxon>
        <taxon>Alloprevotella</taxon>
    </lineage>
</organism>
<dbReference type="Proteomes" id="UP000704068">
    <property type="component" value="Unassembled WGS sequence"/>
</dbReference>
<gene>
    <name evidence="1" type="ORF">HXK21_00440</name>
</gene>
<comment type="caution">
    <text evidence="1">The sequence shown here is derived from an EMBL/GenBank/DDBJ whole genome shotgun (WGS) entry which is preliminary data.</text>
</comment>
<dbReference type="RefSeq" id="WP_303762444.1">
    <property type="nucleotide sequence ID" value="NZ_JABZGR010000001.1"/>
</dbReference>
<dbReference type="AlphaFoldDB" id="A0A929RXG6"/>
<sequence>MEYFLLFLVVLIVAVIFERLLSGTHIESLLINKPIKANDKVHIYLSGKYNRTATVNKVESHRMFIYEKLPLHIEHRGRFYATGRTADGRSLTYVANRNHFCYVRLAELLRIIFAIPDNAYMLEPNTDEPVNYVMGDLSDEDEE</sequence>
<evidence type="ECO:0000313" key="1">
    <source>
        <dbReference type="EMBL" id="MBF0969499.1"/>
    </source>
</evidence>
<proteinExistence type="predicted"/>
<evidence type="ECO:0000313" key="2">
    <source>
        <dbReference type="Proteomes" id="UP000704068"/>
    </source>
</evidence>